<comment type="caution">
    <text evidence="1">The sequence shown here is derived from an EMBL/GenBank/DDBJ whole genome shotgun (WGS) entry which is preliminary data.</text>
</comment>
<evidence type="ECO:0000313" key="1">
    <source>
        <dbReference type="EMBL" id="PNG25742.1"/>
    </source>
</evidence>
<protein>
    <submittedName>
        <fullName evidence="1">Uncharacterized protein</fullName>
    </submittedName>
</protein>
<dbReference type="Proteomes" id="UP000236286">
    <property type="component" value="Unassembled WGS sequence"/>
</dbReference>
<dbReference type="AlphaFoldDB" id="A0A2J7TG45"/>
<reference evidence="1 2" key="1">
    <citation type="submission" date="2017-10" db="EMBL/GenBank/DDBJ databases">
        <title>Genome announcement of Methylocella silvestris TVC from permafrost.</title>
        <authorList>
            <person name="Wang J."/>
            <person name="Geng K."/>
            <person name="Ul-Haque F."/>
            <person name="Crombie A.T."/>
            <person name="Street L.E."/>
            <person name="Wookey P.A."/>
            <person name="Murrell J.C."/>
            <person name="Pratscher J."/>
        </authorList>
    </citation>
    <scope>NUCLEOTIDE SEQUENCE [LARGE SCALE GENOMIC DNA]</scope>
    <source>
        <strain evidence="1 2">TVC</strain>
    </source>
</reference>
<name>A0A2J7TG45_METSI</name>
<gene>
    <name evidence="1" type="ORF">CR492_11520</name>
</gene>
<evidence type="ECO:0000313" key="2">
    <source>
        <dbReference type="Proteomes" id="UP000236286"/>
    </source>
</evidence>
<proteinExistence type="predicted"/>
<dbReference type="EMBL" id="PDZR01000012">
    <property type="protein sequence ID" value="PNG25742.1"/>
    <property type="molecule type" value="Genomic_DNA"/>
</dbReference>
<accession>A0A2J7TG45</accession>
<organism evidence="1 2">
    <name type="scientific">Methylocella silvestris</name>
    <dbReference type="NCBI Taxonomy" id="199596"/>
    <lineage>
        <taxon>Bacteria</taxon>
        <taxon>Pseudomonadati</taxon>
        <taxon>Pseudomonadota</taxon>
        <taxon>Alphaproteobacteria</taxon>
        <taxon>Hyphomicrobiales</taxon>
        <taxon>Beijerinckiaceae</taxon>
        <taxon>Methylocella</taxon>
    </lineage>
</organism>
<sequence>MRNCFFAPHKVRANITEEEWKLTQCSTASPWRYSSRGPLPDRQLLLQCRKFEDLLKTIRYLREAGARGGCLTLRPR</sequence>